<dbReference type="EMBL" id="JMQI01000045">
    <property type="protein sequence ID" value="KDN20188.1"/>
    <property type="molecule type" value="Genomic_DNA"/>
</dbReference>
<dbReference type="GO" id="GO:0008684">
    <property type="term" value="F:2-oxopent-4-enoate hydratase activity"/>
    <property type="evidence" value="ECO:0007669"/>
    <property type="project" value="TreeGrafter"/>
</dbReference>
<dbReference type="InterPro" id="IPR036663">
    <property type="entry name" value="Fumarylacetoacetase_C_sf"/>
</dbReference>
<dbReference type="eggNOG" id="COG3971">
    <property type="taxonomic scope" value="Bacteria"/>
</dbReference>
<dbReference type="Gene3D" id="3.90.850.10">
    <property type="entry name" value="Fumarylacetoacetase-like, C-terminal domain"/>
    <property type="match status" value="1"/>
</dbReference>
<dbReference type="InterPro" id="IPR011234">
    <property type="entry name" value="Fumarylacetoacetase-like_C"/>
</dbReference>
<dbReference type="STRING" id="287986.DV20_21505"/>
<dbReference type="InterPro" id="IPR050772">
    <property type="entry name" value="Hydratase-Decarb/MhpD_sf"/>
</dbReference>
<sequence>MKRERAAELIWDAWLTGKRLEGLPDDVRPRGTAEGMAVQAALAELGGSVSGWKIGATTVYARQYLGVPGPLPGPMFERYHHVEGSPVPADTMTMGVAEPEFAFRLKADPGRSPSPAAVLDAVDTMFLAIELPDSRYTDHRHAGGPQLLADAACAGRFVEGGPVPGWRDLDLPRSPVVLHADGEEFARGSGRLVLGDPRLALHWLAMELPRHGLALRPGDVVTTGTATPPCPIHAGGHVVADFGALGSVEVRFPSLE</sequence>
<gene>
    <name evidence="3" type="ORF">DV20_21505</name>
</gene>
<organism evidence="3 4">
    <name type="scientific">Amycolatopsis rifamycinica</name>
    <dbReference type="NCBI Taxonomy" id="287986"/>
    <lineage>
        <taxon>Bacteria</taxon>
        <taxon>Bacillati</taxon>
        <taxon>Actinomycetota</taxon>
        <taxon>Actinomycetes</taxon>
        <taxon>Pseudonocardiales</taxon>
        <taxon>Pseudonocardiaceae</taxon>
        <taxon>Amycolatopsis</taxon>
    </lineage>
</organism>
<dbReference type="Pfam" id="PF01557">
    <property type="entry name" value="FAA_hydrolase"/>
    <property type="match status" value="1"/>
</dbReference>
<dbReference type="Proteomes" id="UP000027345">
    <property type="component" value="Unassembled WGS sequence"/>
</dbReference>
<protein>
    <submittedName>
        <fullName evidence="3">Hydratase</fullName>
    </submittedName>
</protein>
<evidence type="ECO:0000313" key="3">
    <source>
        <dbReference type="EMBL" id="KDN20188.1"/>
    </source>
</evidence>
<proteinExistence type="predicted"/>
<dbReference type="RefSeq" id="WP_043782894.1">
    <property type="nucleotide sequence ID" value="NZ_JMQI01000045.1"/>
</dbReference>
<dbReference type="SUPFAM" id="SSF56529">
    <property type="entry name" value="FAH"/>
    <property type="match status" value="1"/>
</dbReference>
<name>A0A066U7M7_9PSEU</name>
<comment type="caution">
    <text evidence="3">The sequence shown here is derived from an EMBL/GenBank/DDBJ whole genome shotgun (WGS) entry which is preliminary data.</text>
</comment>
<dbReference type="PANTHER" id="PTHR30143:SF0">
    <property type="entry name" value="2-KETO-4-PENTENOATE HYDRATASE"/>
    <property type="match status" value="1"/>
</dbReference>
<dbReference type="AlphaFoldDB" id="A0A066U7M7"/>
<dbReference type="GO" id="GO:0005737">
    <property type="term" value="C:cytoplasm"/>
    <property type="evidence" value="ECO:0007669"/>
    <property type="project" value="TreeGrafter"/>
</dbReference>
<accession>A0A066U7M7</accession>
<keyword evidence="1" id="KW-0456">Lyase</keyword>
<evidence type="ECO:0000259" key="2">
    <source>
        <dbReference type="Pfam" id="PF01557"/>
    </source>
</evidence>
<evidence type="ECO:0000256" key="1">
    <source>
        <dbReference type="ARBA" id="ARBA00023239"/>
    </source>
</evidence>
<reference evidence="3 4" key="1">
    <citation type="submission" date="2014-05" db="EMBL/GenBank/DDBJ databases">
        <title>Draft genome sequence of Amycolatopsis rifamycinica DSM 46095.</title>
        <authorList>
            <person name="Lal R."/>
            <person name="Saxena A."/>
            <person name="Kumari R."/>
            <person name="Mukherjee U."/>
            <person name="Singh P."/>
            <person name="Sangwan N."/>
            <person name="Mahato N.K."/>
        </authorList>
    </citation>
    <scope>NUCLEOTIDE SEQUENCE [LARGE SCALE GENOMIC DNA]</scope>
    <source>
        <strain evidence="3 4">DSM 46095</strain>
    </source>
</reference>
<keyword evidence="4" id="KW-1185">Reference proteome</keyword>
<dbReference type="PANTHER" id="PTHR30143">
    <property type="entry name" value="ACID HYDRATASE"/>
    <property type="match status" value="1"/>
</dbReference>
<feature type="domain" description="Fumarylacetoacetase-like C-terminal" evidence="2">
    <location>
        <begin position="87"/>
        <end position="251"/>
    </location>
</feature>
<evidence type="ECO:0000313" key="4">
    <source>
        <dbReference type="Proteomes" id="UP000027345"/>
    </source>
</evidence>
<dbReference type="OrthoDB" id="9792137at2"/>